<organism evidence="8 9">
    <name type="scientific">Amycolatopsis rhabdoformis</name>
    <dbReference type="NCBI Taxonomy" id="1448059"/>
    <lineage>
        <taxon>Bacteria</taxon>
        <taxon>Bacillati</taxon>
        <taxon>Actinomycetota</taxon>
        <taxon>Actinomycetes</taxon>
        <taxon>Pseudonocardiales</taxon>
        <taxon>Pseudonocardiaceae</taxon>
        <taxon>Amycolatopsis</taxon>
    </lineage>
</organism>
<sequence>MSDRDNGAPVAGAATPGDRIRALRRQRRWSVREMAARLEVSAATVSAIENGRTAVTVDRLLQVAGVFSVEPAELIQGGATREPAAEPEVSLSPAPPPADGADWRRFPRLDIDPVLLSAIKCFVETGYHGANMRTIAAGAGMSVAGIYHHYENKQRLLVKILDLTMDELDWRLPAARDSAESMKGEPTDRELTNREPTDRRPADRLAALVEALALFHTLRADLAFIGATEMRSVESPDRARIAQRRSAIQRLLDVEIEAAVASGLARTARAREDGRAISTMCTSLPQWFDNAGPTSPQEIAREYAALALRMVGID</sequence>
<proteinExistence type="predicted"/>
<name>A0ABZ1ILK3_9PSEU</name>
<dbReference type="InterPro" id="IPR050109">
    <property type="entry name" value="HTH-type_TetR-like_transc_reg"/>
</dbReference>
<dbReference type="Proteomes" id="UP001330812">
    <property type="component" value="Chromosome"/>
</dbReference>
<evidence type="ECO:0000256" key="5">
    <source>
        <dbReference type="SAM" id="MobiDB-lite"/>
    </source>
</evidence>
<feature type="domain" description="HTH cro/C1-type" evidence="6">
    <location>
        <begin position="20"/>
        <end position="74"/>
    </location>
</feature>
<evidence type="ECO:0000256" key="4">
    <source>
        <dbReference type="PROSITE-ProRule" id="PRU00335"/>
    </source>
</evidence>
<dbReference type="SUPFAM" id="SSF46689">
    <property type="entry name" value="Homeodomain-like"/>
    <property type="match status" value="1"/>
</dbReference>
<evidence type="ECO:0000259" key="6">
    <source>
        <dbReference type="PROSITE" id="PS50943"/>
    </source>
</evidence>
<dbReference type="Pfam" id="PF01381">
    <property type="entry name" value="HTH_3"/>
    <property type="match status" value="1"/>
</dbReference>
<keyword evidence="2 4" id="KW-0238">DNA-binding</keyword>
<dbReference type="Gene3D" id="1.10.357.10">
    <property type="entry name" value="Tetracycline Repressor, domain 2"/>
    <property type="match status" value="1"/>
</dbReference>
<evidence type="ECO:0000313" key="9">
    <source>
        <dbReference type="Proteomes" id="UP001330812"/>
    </source>
</evidence>
<dbReference type="InterPro" id="IPR010982">
    <property type="entry name" value="Lambda_DNA-bd_dom_sf"/>
</dbReference>
<protein>
    <submittedName>
        <fullName evidence="8">TetR family transcriptional regulator</fullName>
    </submittedName>
</protein>
<dbReference type="Pfam" id="PF17932">
    <property type="entry name" value="TetR_C_24"/>
    <property type="match status" value="1"/>
</dbReference>
<feature type="region of interest" description="Disordered" evidence="5">
    <location>
        <begin position="176"/>
        <end position="199"/>
    </location>
</feature>
<evidence type="ECO:0000256" key="1">
    <source>
        <dbReference type="ARBA" id="ARBA00023015"/>
    </source>
</evidence>
<dbReference type="PROSITE" id="PS50977">
    <property type="entry name" value="HTH_TETR_2"/>
    <property type="match status" value="1"/>
</dbReference>
<dbReference type="InterPro" id="IPR001647">
    <property type="entry name" value="HTH_TetR"/>
</dbReference>
<keyword evidence="1" id="KW-0805">Transcription regulation</keyword>
<dbReference type="PANTHER" id="PTHR30055:SF234">
    <property type="entry name" value="HTH-TYPE TRANSCRIPTIONAL REGULATOR BETI"/>
    <property type="match status" value="1"/>
</dbReference>
<evidence type="ECO:0000313" key="8">
    <source>
        <dbReference type="EMBL" id="WSE34751.1"/>
    </source>
</evidence>
<feature type="compositionally biased region" description="Basic and acidic residues" evidence="5">
    <location>
        <begin position="177"/>
        <end position="199"/>
    </location>
</feature>
<dbReference type="RefSeq" id="WP_326837559.1">
    <property type="nucleotide sequence ID" value="NZ_CP142149.1"/>
</dbReference>
<dbReference type="SUPFAM" id="SSF48498">
    <property type="entry name" value="Tetracyclin repressor-like, C-terminal domain"/>
    <property type="match status" value="1"/>
</dbReference>
<dbReference type="InterPro" id="IPR009057">
    <property type="entry name" value="Homeodomain-like_sf"/>
</dbReference>
<dbReference type="Pfam" id="PF00440">
    <property type="entry name" value="TetR_N"/>
    <property type="match status" value="1"/>
</dbReference>
<dbReference type="SMART" id="SM00530">
    <property type="entry name" value="HTH_XRE"/>
    <property type="match status" value="1"/>
</dbReference>
<evidence type="ECO:0000256" key="3">
    <source>
        <dbReference type="ARBA" id="ARBA00023163"/>
    </source>
</evidence>
<gene>
    <name evidence="8" type="ORF">VSH64_22160</name>
</gene>
<dbReference type="EMBL" id="CP142149">
    <property type="protein sequence ID" value="WSE34751.1"/>
    <property type="molecule type" value="Genomic_DNA"/>
</dbReference>
<feature type="DNA-binding region" description="H-T-H motif" evidence="4">
    <location>
        <begin position="131"/>
        <end position="150"/>
    </location>
</feature>
<dbReference type="CDD" id="cd00093">
    <property type="entry name" value="HTH_XRE"/>
    <property type="match status" value="1"/>
</dbReference>
<evidence type="ECO:0000259" key="7">
    <source>
        <dbReference type="PROSITE" id="PS50977"/>
    </source>
</evidence>
<dbReference type="InterPro" id="IPR036271">
    <property type="entry name" value="Tet_transcr_reg_TetR-rel_C_sf"/>
</dbReference>
<dbReference type="InterPro" id="IPR041490">
    <property type="entry name" value="KstR2_TetR_C"/>
</dbReference>
<feature type="domain" description="HTH tetR-type" evidence="7">
    <location>
        <begin position="108"/>
        <end position="168"/>
    </location>
</feature>
<feature type="region of interest" description="Disordered" evidence="5">
    <location>
        <begin position="78"/>
        <end position="100"/>
    </location>
</feature>
<dbReference type="InterPro" id="IPR001387">
    <property type="entry name" value="Cro/C1-type_HTH"/>
</dbReference>
<keyword evidence="3" id="KW-0804">Transcription</keyword>
<dbReference type="SUPFAM" id="SSF47413">
    <property type="entry name" value="lambda repressor-like DNA-binding domains"/>
    <property type="match status" value="1"/>
</dbReference>
<dbReference type="PRINTS" id="PR00455">
    <property type="entry name" value="HTHTETR"/>
</dbReference>
<dbReference type="Gene3D" id="1.10.260.40">
    <property type="entry name" value="lambda repressor-like DNA-binding domains"/>
    <property type="match status" value="1"/>
</dbReference>
<keyword evidence="9" id="KW-1185">Reference proteome</keyword>
<accession>A0ABZ1ILK3</accession>
<dbReference type="PANTHER" id="PTHR30055">
    <property type="entry name" value="HTH-TYPE TRANSCRIPTIONAL REGULATOR RUTR"/>
    <property type="match status" value="1"/>
</dbReference>
<evidence type="ECO:0000256" key="2">
    <source>
        <dbReference type="ARBA" id="ARBA00023125"/>
    </source>
</evidence>
<reference evidence="8 9" key="1">
    <citation type="journal article" date="2015" name="Int. J. Syst. Evol. Microbiol.">
        <title>Amycolatopsis rhabdoformis sp. nov., an actinomycete isolated from a tropical forest soil.</title>
        <authorList>
            <person name="Souza W.R."/>
            <person name="Silva R.E."/>
            <person name="Goodfellow M."/>
            <person name="Busarakam K."/>
            <person name="Figueiro F.S."/>
            <person name="Ferreira D."/>
            <person name="Rodrigues-Filho E."/>
            <person name="Moraes L.A.B."/>
            <person name="Zucchi T.D."/>
        </authorList>
    </citation>
    <scope>NUCLEOTIDE SEQUENCE [LARGE SCALE GENOMIC DNA]</scope>
    <source>
        <strain evidence="8 9">NCIMB 14900</strain>
    </source>
</reference>
<dbReference type="PROSITE" id="PS50943">
    <property type="entry name" value="HTH_CROC1"/>
    <property type="match status" value="1"/>
</dbReference>